<comment type="caution">
    <text evidence="3">The sequence shown here is derived from an EMBL/GenBank/DDBJ whole genome shotgun (WGS) entry which is preliminary data.</text>
</comment>
<protein>
    <recommendedName>
        <fullName evidence="2">CCDC81 HU domain-containing protein</fullName>
    </recommendedName>
</protein>
<feature type="region of interest" description="Disordered" evidence="1">
    <location>
        <begin position="291"/>
        <end position="411"/>
    </location>
</feature>
<gene>
    <name evidence="3" type="ORF">BLNAU_17362</name>
</gene>
<name>A0ABQ9X7H4_9EUKA</name>
<organism evidence="3 4">
    <name type="scientific">Blattamonas nauphoetae</name>
    <dbReference type="NCBI Taxonomy" id="2049346"/>
    <lineage>
        <taxon>Eukaryota</taxon>
        <taxon>Metamonada</taxon>
        <taxon>Preaxostyla</taxon>
        <taxon>Oxymonadida</taxon>
        <taxon>Blattamonas</taxon>
    </lineage>
</organism>
<evidence type="ECO:0000313" key="4">
    <source>
        <dbReference type="Proteomes" id="UP001281761"/>
    </source>
</evidence>
<reference evidence="3 4" key="1">
    <citation type="journal article" date="2022" name="bioRxiv">
        <title>Genomics of Preaxostyla Flagellates Illuminates Evolutionary Transitions and the Path Towards Mitochondrial Loss.</title>
        <authorList>
            <person name="Novak L.V.F."/>
            <person name="Treitli S.C."/>
            <person name="Pyrih J."/>
            <person name="Halakuc P."/>
            <person name="Pipaliya S.V."/>
            <person name="Vacek V."/>
            <person name="Brzon O."/>
            <person name="Soukal P."/>
            <person name="Eme L."/>
            <person name="Dacks J.B."/>
            <person name="Karnkowska A."/>
            <person name="Elias M."/>
            <person name="Hampl V."/>
        </authorList>
    </citation>
    <scope>NUCLEOTIDE SEQUENCE [LARGE SCALE GENOMIC DNA]</scope>
    <source>
        <strain evidence="3">NAU3</strain>
        <tissue evidence="3">Gut</tissue>
    </source>
</reference>
<dbReference type="InterPro" id="IPR028034">
    <property type="entry name" value="HU-CCDC81"/>
</dbReference>
<dbReference type="Pfam" id="PF14908">
    <property type="entry name" value="HU-CCDC81_euk_1"/>
    <property type="match status" value="1"/>
</dbReference>
<evidence type="ECO:0000259" key="2">
    <source>
        <dbReference type="Pfam" id="PF14908"/>
    </source>
</evidence>
<accession>A0ABQ9X7H4</accession>
<sequence length="898" mass="103012">MSLSKSDIAAEAALIKGAPSADQIEAVIDGCSEFLESNLQNGKGVNFPDFGVFTFKLEHLNVGLRGTLADRTPIFHLAQSFARSHGIIARSGVQDTSNIPVVLLNFSAIGQFAGLSRDETNYAYKLFLIAMGNAIHRQLPLNIDLKIANFIVRPGSSAGQMKFKRGVGLELNETVPPTTTMRAYQSTLQPKTAEAQMRHTLNRTRGIQTPPKPNSRDRPRATVKHTGAYKYVPTTYSSFVEEDGTPKGAKEYKNPYDWPRKQHLTEEDKKDMKYRDMDTLKAKAIETLHRDYYQKQQERKERSMKTRGGYNAPTKSTLSSTWGGKSGNRNNAEDSPADLRQSYGGKDRVELPKLAGSSAPQYGSAPGYRQSQQNPEMSPPATRIPQSSVKPQTPQTQRLTPTVNTRGAGDTMGSTGGSIWDGTATFNSKGSVFSQLKDFPGAKNIKADPSLPSTTCRVCGRFSRYLPAPNMCSMCISRATQVVEKERQRQLEQEEKLKFQKFAEDNDKYDLEDAKTEGVMQKTVRREIDADNSRKINETMKTRSMTKDDPVINGITDNGDVFYSRPEPIPDPERKRIYREALQKQMGETRALRKKEEDEELEYGARAREYEIEEKKRQDGKDYELKMEKQNEAKEGYENQIRNRPKPIPAQYGYQPEGDPFTINDADDAEEKAERNKHTLNQQLMQIREKRAKREREQAEELERDRAAFAGQKEQQDKDIRELLEKDEEMKQRQRAVLRKQMANKKKDEPFVGYDKNGDPFTQGESAEEVRQRQLENQRKMAIEYRKQLDKEKARKDEEREQELKEGREQMERDRQEVEADRQKEQEHLEYTRTYTKALEGQIEEQRTRTWARNHDMLNDDPMYLSPQIGEAPDERDCERPYYAKRKLTKADRLQFGF</sequence>
<feature type="compositionally biased region" description="Basic and acidic residues" evidence="1">
    <location>
        <begin position="714"/>
        <end position="732"/>
    </location>
</feature>
<feature type="region of interest" description="Disordered" evidence="1">
    <location>
        <begin position="547"/>
        <end position="572"/>
    </location>
</feature>
<feature type="compositionally biased region" description="Basic and acidic residues" evidence="1">
    <location>
        <begin position="687"/>
        <end position="707"/>
    </location>
</feature>
<feature type="compositionally biased region" description="Basic and acidic residues" evidence="1">
    <location>
        <begin position="291"/>
        <end position="304"/>
    </location>
</feature>
<feature type="compositionally biased region" description="Basic residues" evidence="1">
    <location>
        <begin position="733"/>
        <end position="744"/>
    </location>
</feature>
<feature type="compositionally biased region" description="Basic and acidic residues" evidence="1">
    <location>
        <begin position="603"/>
        <end position="637"/>
    </location>
</feature>
<feature type="region of interest" description="Disordered" evidence="1">
    <location>
        <begin position="587"/>
        <end position="830"/>
    </location>
</feature>
<dbReference type="EMBL" id="JARBJD010000193">
    <property type="protein sequence ID" value="KAK2947692.1"/>
    <property type="molecule type" value="Genomic_DNA"/>
</dbReference>
<feature type="compositionally biased region" description="Polar residues" evidence="1">
    <location>
        <begin position="313"/>
        <end position="330"/>
    </location>
</feature>
<keyword evidence="4" id="KW-1185">Reference proteome</keyword>
<feature type="compositionally biased region" description="Basic and acidic residues" evidence="1">
    <location>
        <begin position="768"/>
        <end position="830"/>
    </location>
</feature>
<feature type="compositionally biased region" description="Low complexity" evidence="1">
    <location>
        <begin position="391"/>
        <end position="402"/>
    </location>
</feature>
<proteinExistence type="predicted"/>
<feature type="domain" description="CCDC81 HU" evidence="2">
    <location>
        <begin position="16"/>
        <end position="87"/>
    </location>
</feature>
<evidence type="ECO:0000256" key="1">
    <source>
        <dbReference type="SAM" id="MobiDB-lite"/>
    </source>
</evidence>
<evidence type="ECO:0000313" key="3">
    <source>
        <dbReference type="EMBL" id="KAK2947692.1"/>
    </source>
</evidence>
<dbReference type="Proteomes" id="UP001281761">
    <property type="component" value="Unassembled WGS sequence"/>
</dbReference>